<comment type="caution">
    <text evidence="1">The sequence shown here is derived from an EMBL/GenBank/DDBJ whole genome shotgun (WGS) entry which is preliminary data.</text>
</comment>
<keyword evidence="2" id="KW-1185">Reference proteome</keyword>
<name>A0ACB9J0V4_9ASTR</name>
<sequence>MMDLASNDGDGGGSRGFRQSFTQFLTYQLKSGKGVASGDSGKGKYERPMLVASDLSRSGKSKRFSATPVSLAGLRRARRADLAFCCSHVPIYKV</sequence>
<dbReference type="EMBL" id="CM042023">
    <property type="protein sequence ID" value="KAI3813215.1"/>
    <property type="molecule type" value="Genomic_DNA"/>
</dbReference>
<protein>
    <submittedName>
        <fullName evidence="1">Uncharacterized protein</fullName>
    </submittedName>
</protein>
<proteinExistence type="predicted"/>
<accession>A0ACB9J0V4</accession>
<reference evidence="2" key="1">
    <citation type="journal article" date="2022" name="Mol. Ecol. Resour.">
        <title>The genomes of chicory, endive, great burdock and yacon provide insights into Asteraceae palaeo-polyploidization history and plant inulin production.</title>
        <authorList>
            <person name="Fan W."/>
            <person name="Wang S."/>
            <person name="Wang H."/>
            <person name="Wang A."/>
            <person name="Jiang F."/>
            <person name="Liu H."/>
            <person name="Zhao H."/>
            <person name="Xu D."/>
            <person name="Zhang Y."/>
        </authorList>
    </citation>
    <scope>NUCLEOTIDE SEQUENCE [LARGE SCALE GENOMIC DNA]</scope>
    <source>
        <strain evidence="2">cv. Yunnan</strain>
    </source>
</reference>
<gene>
    <name evidence="1" type="ORF">L1987_17933</name>
</gene>
<dbReference type="Proteomes" id="UP001056120">
    <property type="component" value="Linkage Group LG06"/>
</dbReference>
<evidence type="ECO:0000313" key="2">
    <source>
        <dbReference type="Proteomes" id="UP001056120"/>
    </source>
</evidence>
<reference evidence="1 2" key="2">
    <citation type="journal article" date="2022" name="Mol. Ecol. Resour.">
        <title>The genomes of chicory, endive, great burdock and yacon provide insights into Asteraceae paleo-polyploidization history and plant inulin production.</title>
        <authorList>
            <person name="Fan W."/>
            <person name="Wang S."/>
            <person name="Wang H."/>
            <person name="Wang A."/>
            <person name="Jiang F."/>
            <person name="Liu H."/>
            <person name="Zhao H."/>
            <person name="Xu D."/>
            <person name="Zhang Y."/>
        </authorList>
    </citation>
    <scope>NUCLEOTIDE SEQUENCE [LARGE SCALE GENOMIC DNA]</scope>
    <source>
        <strain evidence="2">cv. Yunnan</strain>
        <tissue evidence="1">Leaves</tissue>
    </source>
</reference>
<evidence type="ECO:0000313" key="1">
    <source>
        <dbReference type="EMBL" id="KAI3813215.1"/>
    </source>
</evidence>
<organism evidence="1 2">
    <name type="scientific">Smallanthus sonchifolius</name>
    <dbReference type="NCBI Taxonomy" id="185202"/>
    <lineage>
        <taxon>Eukaryota</taxon>
        <taxon>Viridiplantae</taxon>
        <taxon>Streptophyta</taxon>
        <taxon>Embryophyta</taxon>
        <taxon>Tracheophyta</taxon>
        <taxon>Spermatophyta</taxon>
        <taxon>Magnoliopsida</taxon>
        <taxon>eudicotyledons</taxon>
        <taxon>Gunneridae</taxon>
        <taxon>Pentapetalae</taxon>
        <taxon>asterids</taxon>
        <taxon>campanulids</taxon>
        <taxon>Asterales</taxon>
        <taxon>Asteraceae</taxon>
        <taxon>Asteroideae</taxon>
        <taxon>Heliantheae alliance</taxon>
        <taxon>Millerieae</taxon>
        <taxon>Smallanthus</taxon>
    </lineage>
</organism>